<dbReference type="InterPro" id="IPR036735">
    <property type="entry name" value="NGN_dom_sf"/>
</dbReference>
<dbReference type="GeneID" id="56440121"/>
<evidence type="ECO:0000256" key="4">
    <source>
        <dbReference type="ARBA" id="ARBA00023163"/>
    </source>
</evidence>
<comment type="function">
    <text evidence="5 7">Participates in transcription elongation, termination and antitermination.</text>
</comment>
<evidence type="ECO:0000256" key="7">
    <source>
        <dbReference type="RuleBase" id="RU000538"/>
    </source>
</evidence>
<dbReference type="Pfam" id="PF02357">
    <property type="entry name" value="NusG"/>
    <property type="match status" value="1"/>
</dbReference>
<proteinExistence type="inferred from homology"/>
<dbReference type="GO" id="GO:0032784">
    <property type="term" value="P:regulation of DNA-templated transcription elongation"/>
    <property type="evidence" value="ECO:0007669"/>
    <property type="project" value="InterPro"/>
</dbReference>
<dbReference type="InterPro" id="IPR047050">
    <property type="entry name" value="NGN"/>
</dbReference>
<dbReference type="PANTHER" id="PTHR30265">
    <property type="entry name" value="RHO-INTERACTING TRANSCRIPTION TERMINATION FACTOR NUSG"/>
    <property type="match status" value="1"/>
</dbReference>
<dbReference type="SMART" id="SM00739">
    <property type="entry name" value="KOW"/>
    <property type="match status" value="1"/>
</dbReference>
<dbReference type="InterPro" id="IPR001062">
    <property type="entry name" value="Transcrpt_antiterm_NusG"/>
</dbReference>
<evidence type="ECO:0000313" key="10">
    <source>
        <dbReference type="EMBL" id="WIH94014.1"/>
    </source>
</evidence>
<keyword evidence="4 5" id="KW-0804">Transcription</keyword>
<evidence type="ECO:0000256" key="1">
    <source>
        <dbReference type="ARBA" id="ARBA00022472"/>
    </source>
</evidence>
<name>A0AAJ6GCR4_BRAPL</name>
<dbReference type="GO" id="GO:0005829">
    <property type="term" value="C:cytosol"/>
    <property type="evidence" value="ECO:0007669"/>
    <property type="project" value="UniProtKB-ARBA"/>
</dbReference>
<gene>
    <name evidence="5 10" type="primary">nusG</name>
    <name evidence="10" type="ORF">NEH99_06870</name>
</gene>
<dbReference type="HAMAP" id="MF_00948">
    <property type="entry name" value="NusG"/>
    <property type="match status" value="1"/>
</dbReference>
<dbReference type="AlphaFoldDB" id="A0AAJ6GCR4"/>
<feature type="domain" description="NusG-like N-terminal" evidence="8">
    <location>
        <begin position="8"/>
        <end position="124"/>
    </location>
</feature>
<dbReference type="SUPFAM" id="SSF82679">
    <property type="entry name" value="N-utilization substance G protein NusG, N-terminal domain"/>
    <property type="match status" value="1"/>
</dbReference>
<dbReference type="InterPro" id="IPR043425">
    <property type="entry name" value="NusG-like"/>
</dbReference>
<sequence length="193" mass="22030">MSEEMTRDYRWYIVHTQHGYENKVRERLEKRIKENGMSDLVVDIYIPSETVQKNKNGKKVTKEEFFYPGYVLVKMVMNDATQSMVRRTPGVAGFIGSHATTKEEGNIIPTPLSEADVARIFEDREAKNKNDINELIGMEFEIGEKVQVIDGPFNGLNGLIENINADKGKVTVKIEIFGRSTPTELDFNKVKKL</sequence>
<accession>A0AAJ6GCR4</accession>
<dbReference type="PRINTS" id="PR00338">
    <property type="entry name" value="NUSGTNSCPFCT"/>
</dbReference>
<dbReference type="FunFam" id="2.30.30.30:FF:000002">
    <property type="entry name" value="Transcription termination/antitermination factor NusG"/>
    <property type="match status" value="1"/>
</dbReference>
<reference evidence="10" key="1">
    <citation type="submission" date="2022-06" db="EMBL/GenBank/DDBJ databases">
        <title>Brachyspira pilosicoli from pigs in Switzerland.</title>
        <authorList>
            <person name="Schmitt S."/>
            <person name="Arnold M."/>
            <person name="Rossano A."/>
            <person name="Perreten V."/>
        </authorList>
    </citation>
    <scope>NUCLEOTIDE SEQUENCE</scope>
    <source>
        <strain evidence="10">MEI4028</strain>
    </source>
</reference>
<evidence type="ECO:0000259" key="8">
    <source>
        <dbReference type="SMART" id="SM00738"/>
    </source>
</evidence>
<dbReference type="GO" id="GO:0031564">
    <property type="term" value="P:transcription antitermination"/>
    <property type="evidence" value="ECO:0007669"/>
    <property type="project" value="UniProtKB-UniRule"/>
</dbReference>
<keyword evidence="1 5" id="KW-0806">Transcription termination</keyword>
<evidence type="ECO:0000256" key="2">
    <source>
        <dbReference type="ARBA" id="ARBA00022814"/>
    </source>
</evidence>
<dbReference type="CDD" id="cd06091">
    <property type="entry name" value="KOW_NusG"/>
    <property type="match status" value="1"/>
</dbReference>
<dbReference type="Pfam" id="PF00467">
    <property type="entry name" value="KOW"/>
    <property type="match status" value="1"/>
</dbReference>
<evidence type="ECO:0000313" key="11">
    <source>
        <dbReference type="Proteomes" id="UP001242021"/>
    </source>
</evidence>
<dbReference type="SMART" id="SM00738">
    <property type="entry name" value="NGN"/>
    <property type="match status" value="1"/>
</dbReference>
<keyword evidence="3 5" id="KW-0805">Transcription regulation</keyword>
<evidence type="ECO:0000256" key="6">
    <source>
        <dbReference type="NCBIfam" id="TIGR00922"/>
    </source>
</evidence>
<dbReference type="InterPro" id="IPR008991">
    <property type="entry name" value="Translation_prot_SH3-like_sf"/>
</dbReference>
<organism evidence="10 11">
    <name type="scientific">Brachyspira pilosicoli</name>
    <name type="common">Serpulina pilosicoli</name>
    <dbReference type="NCBI Taxonomy" id="52584"/>
    <lineage>
        <taxon>Bacteria</taxon>
        <taxon>Pseudomonadati</taxon>
        <taxon>Spirochaetota</taxon>
        <taxon>Spirochaetia</taxon>
        <taxon>Brachyspirales</taxon>
        <taxon>Brachyspiraceae</taxon>
        <taxon>Brachyspira</taxon>
    </lineage>
</organism>
<dbReference type="EMBL" id="CP098754">
    <property type="protein sequence ID" value="WIH94014.1"/>
    <property type="molecule type" value="Genomic_DNA"/>
</dbReference>
<dbReference type="Gene3D" id="3.30.70.940">
    <property type="entry name" value="NusG, N-terminal domain"/>
    <property type="match status" value="1"/>
</dbReference>
<comment type="similarity">
    <text evidence="5 7">Belongs to the NusG family.</text>
</comment>
<dbReference type="GO" id="GO:0006354">
    <property type="term" value="P:DNA-templated transcription elongation"/>
    <property type="evidence" value="ECO:0007669"/>
    <property type="project" value="UniProtKB-UniRule"/>
</dbReference>
<dbReference type="GO" id="GO:0006353">
    <property type="term" value="P:DNA-templated transcription termination"/>
    <property type="evidence" value="ECO:0007669"/>
    <property type="project" value="UniProtKB-UniRule"/>
</dbReference>
<feature type="domain" description="KOW" evidence="9">
    <location>
        <begin position="139"/>
        <end position="166"/>
    </location>
</feature>
<dbReference type="InterPro" id="IPR005824">
    <property type="entry name" value="KOW"/>
</dbReference>
<dbReference type="SUPFAM" id="SSF50104">
    <property type="entry name" value="Translation proteins SH3-like domain"/>
    <property type="match status" value="1"/>
</dbReference>
<dbReference type="InterPro" id="IPR014722">
    <property type="entry name" value="Rib_uL2_dom2"/>
</dbReference>
<dbReference type="CDD" id="cd09891">
    <property type="entry name" value="NGN_Bact_1"/>
    <property type="match status" value="1"/>
</dbReference>
<dbReference type="RefSeq" id="WP_013244492.1">
    <property type="nucleotide sequence ID" value="NZ_CALHJJ010000017.1"/>
</dbReference>
<evidence type="ECO:0000256" key="5">
    <source>
        <dbReference type="HAMAP-Rule" id="MF_00948"/>
    </source>
</evidence>
<dbReference type="InterPro" id="IPR006645">
    <property type="entry name" value="NGN-like_dom"/>
</dbReference>
<dbReference type="PANTHER" id="PTHR30265:SF2">
    <property type="entry name" value="TRANSCRIPTION TERMINATION_ANTITERMINATION PROTEIN NUSG"/>
    <property type="match status" value="1"/>
</dbReference>
<keyword evidence="2 5" id="KW-0889">Transcription antitermination</keyword>
<evidence type="ECO:0000259" key="9">
    <source>
        <dbReference type="SMART" id="SM00739"/>
    </source>
</evidence>
<evidence type="ECO:0000256" key="3">
    <source>
        <dbReference type="ARBA" id="ARBA00023015"/>
    </source>
</evidence>
<protein>
    <recommendedName>
        <fullName evidence="5 6">Transcription termination/antitermination protein NusG</fullName>
    </recommendedName>
</protein>
<dbReference type="Gene3D" id="2.30.30.30">
    <property type="match status" value="1"/>
</dbReference>
<dbReference type="Proteomes" id="UP001242021">
    <property type="component" value="Chromosome"/>
</dbReference>
<dbReference type="NCBIfam" id="TIGR00922">
    <property type="entry name" value="nusG"/>
    <property type="match status" value="1"/>
</dbReference>